<keyword evidence="4" id="KW-0547">Nucleotide-binding</keyword>
<dbReference type="InterPro" id="IPR020845">
    <property type="entry name" value="AMP-binding_CS"/>
</dbReference>
<dbReference type="Pfam" id="PF16177">
    <property type="entry name" value="ACAS_N"/>
    <property type="match status" value="1"/>
</dbReference>
<dbReference type="InterPro" id="IPR011904">
    <property type="entry name" value="Ac_CoA_lig"/>
</dbReference>
<evidence type="ECO:0000256" key="5">
    <source>
        <dbReference type="ARBA" id="ARBA00022840"/>
    </source>
</evidence>
<organism evidence="11 12">
    <name type="scientific">Ohtaekwangia kribbensis</name>
    <dbReference type="NCBI Taxonomy" id="688913"/>
    <lineage>
        <taxon>Bacteria</taxon>
        <taxon>Pseudomonadati</taxon>
        <taxon>Bacteroidota</taxon>
        <taxon>Cytophagia</taxon>
        <taxon>Cytophagales</taxon>
        <taxon>Fulvivirgaceae</taxon>
        <taxon>Ohtaekwangia</taxon>
    </lineage>
</organism>
<dbReference type="PANTHER" id="PTHR24095:SF14">
    <property type="entry name" value="ACETYL-COENZYME A SYNTHETASE 1"/>
    <property type="match status" value="1"/>
</dbReference>
<evidence type="ECO:0000256" key="4">
    <source>
        <dbReference type="ARBA" id="ARBA00022741"/>
    </source>
</evidence>
<dbReference type="NCBIfam" id="NF001208">
    <property type="entry name" value="PRK00174.1"/>
    <property type="match status" value="1"/>
</dbReference>
<dbReference type="InterPro" id="IPR025110">
    <property type="entry name" value="AMP-bd_C"/>
</dbReference>
<keyword evidence="12" id="KW-1185">Reference proteome</keyword>
<evidence type="ECO:0000259" key="8">
    <source>
        <dbReference type="Pfam" id="PF00501"/>
    </source>
</evidence>
<dbReference type="InterPro" id="IPR000873">
    <property type="entry name" value="AMP-dep_synth/lig_dom"/>
</dbReference>
<keyword evidence="6" id="KW-0007">Acetylation</keyword>
<evidence type="ECO:0000313" key="11">
    <source>
        <dbReference type="EMBL" id="MFD1002267.1"/>
    </source>
</evidence>
<keyword evidence="3 11" id="KW-0436">Ligase</keyword>
<evidence type="ECO:0000256" key="7">
    <source>
        <dbReference type="NCBIfam" id="TIGR02188"/>
    </source>
</evidence>
<evidence type="ECO:0000256" key="1">
    <source>
        <dbReference type="ARBA" id="ARBA00006432"/>
    </source>
</evidence>
<dbReference type="EC" id="6.2.1.1" evidence="2 7"/>
<reference evidence="12" key="1">
    <citation type="journal article" date="2019" name="Int. J. Syst. Evol. Microbiol.">
        <title>The Global Catalogue of Microorganisms (GCM) 10K type strain sequencing project: providing services to taxonomists for standard genome sequencing and annotation.</title>
        <authorList>
            <consortium name="The Broad Institute Genomics Platform"/>
            <consortium name="The Broad Institute Genome Sequencing Center for Infectious Disease"/>
            <person name="Wu L."/>
            <person name="Ma J."/>
        </authorList>
    </citation>
    <scope>NUCLEOTIDE SEQUENCE [LARGE SCALE GENOMIC DNA]</scope>
    <source>
        <strain evidence="12">CCUG 58938</strain>
    </source>
</reference>
<dbReference type="NCBIfam" id="TIGR02188">
    <property type="entry name" value="Ac_CoA_lig_AcsA"/>
    <property type="match status" value="1"/>
</dbReference>
<dbReference type="EMBL" id="JBHTKA010000008">
    <property type="protein sequence ID" value="MFD1002267.1"/>
    <property type="molecule type" value="Genomic_DNA"/>
</dbReference>
<dbReference type="SUPFAM" id="SSF56801">
    <property type="entry name" value="Acetyl-CoA synthetase-like"/>
    <property type="match status" value="1"/>
</dbReference>
<protein>
    <recommendedName>
        <fullName evidence="2 7">Acetate--CoA ligase</fullName>
        <ecNumber evidence="2 7">6.2.1.1</ecNumber>
    </recommendedName>
</protein>
<evidence type="ECO:0000256" key="2">
    <source>
        <dbReference type="ARBA" id="ARBA00013275"/>
    </source>
</evidence>
<dbReference type="CDD" id="cd05966">
    <property type="entry name" value="ACS"/>
    <property type="match status" value="1"/>
</dbReference>
<dbReference type="InterPro" id="IPR042099">
    <property type="entry name" value="ANL_N_sf"/>
</dbReference>
<feature type="domain" description="AMP-dependent synthetase/ligase" evidence="8">
    <location>
        <begin position="72"/>
        <end position="457"/>
    </location>
</feature>
<evidence type="ECO:0000259" key="10">
    <source>
        <dbReference type="Pfam" id="PF16177"/>
    </source>
</evidence>
<dbReference type="InterPro" id="IPR045851">
    <property type="entry name" value="AMP-bd_C_sf"/>
</dbReference>
<keyword evidence="5" id="KW-0067">ATP-binding</keyword>
<dbReference type="Gene3D" id="3.30.300.30">
    <property type="match status" value="1"/>
</dbReference>
<dbReference type="Pfam" id="PF00501">
    <property type="entry name" value="AMP-binding"/>
    <property type="match status" value="1"/>
</dbReference>
<evidence type="ECO:0000259" key="9">
    <source>
        <dbReference type="Pfam" id="PF13193"/>
    </source>
</evidence>
<dbReference type="PROSITE" id="PS00455">
    <property type="entry name" value="AMP_BINDING"/>
    <property type="match status" value="1"/>
</dbReference>
<accession>A0ABW3KB90</accession>
<evidence type="ECO:0000313" key="12">
    <source>
        <dbReference type="Proteomes" id="UP001597112"/>
    </source>
</evidence>
<proteinExistence type="inferred from homology"/>
<feature type="domain" description="AMP-binding enzyme C-terminal" evidence="9">
    <location>
        <begin position="515"/>
        <end position="593"/>
    </location>
</feature>
<dbReference type="Proteomes" id="UP001597112">
    <property type="component" value="Unassembled WGS sequence"/>
</dbReference>
<name>A0ABW3KB90_9BACT</name>
<comment type="similarity">
    <text evidence="1">Belongs to the ATP-dependent AMP-binding enzyme family.</text>
</comment>
<dbReference type="RefSeq" id="WP_377583203.1">
    <property type="nucleotide sequence ID" value="NZ_JBHTKA010000008.1"/>
</dbReference>
<sequence length="630" mass="70980">MNVIRTFEDYQKQYKKSVEHPENFWSEVASHFYWRKKWDKVLEWDFLKPEVKWFIGGKLNITENCLDRHLIKRANQTAIIWEPNNPEDSAKHITYQHLYDEVCRTANMLKANGVKKGDRVCIYLPMIPELAYTVLACARIGAVHSVVFAGFSAKSLTDRITDAGCKIVVTSDGAYRGDKTINLKGIIDQALESCPDVRKVIVKEHIRSNAPMKAGRDVWWHDEIKNAAPHCEAEEMDAEDMLFILYTSGSTGKPKGMVHTCGGYMVYTNYTFQTAFQYHEGQVYWCTADIGWITGHSYILYGPLSAGATTVIFEGVPSWPDWGRFWQTIDRHKVNIFYTAPTAIRSLQQAPLSFVEKYDLSSLKVLGSVGEPINEEAWQWYSKHIGKDKCPIIDTWWQTETGGFMISPIANVTNLKPAHATLPLPGVQPAVMNESGLEIEGNNIEGRLTIKYPWPSMARTIYGDHQRFKETYFSSFPGKYFTGDGCKRDEDGYYRITGRVDDIIIVSGHNLGTAEIESAIDEHSAVCETAVVGYPHDIKGQGIYAFVICYEKPAEEDKLRAEIKETVSKIIGPIAKPDKIQFVSGLPKTRSGKIMRRILRKVAEGDTSNLGDTTTLLDPGVVDEIKAGAI</sequence>
<evidence type="ECO:0000256" key="3">
    <source>
        <dbReference type="ARBA" id="ARBA00022598"/>
    </source>
</evidence>
<comment type="caution">
    <text evidence="11">The sequence shown here is derived from an EMBL/GenBank/DDBJ whole genome shotgun (WGS) entry which is preliminary data.</text>
</comment>
<dbReference type="GO" id="GO:0003987">
    <property type="term" value="F:acetate-CoA ligase activity"/>
    <property type="evidence" value="ECO:0007669"/>
    <property type="project" value="UniProtKB-EC"/>
</dbReference>
<feature type="domain" description="Acetyl-coenzyme A synthetase N-terminal" evidence="10">
    <location>
        <begin position="10"/>
        <end position="65"/>
    </location>
</feature>
<evidence type="ECO:0000256" key="6">
    <source>
        <dbReference type="ARBA" id="ARBA00022990"/>
    </source>
</evidence>
<dbReference type="PANTHER" id="PTHR24095">
    <property type="entry name" value="ACETYL-COENZYME A SYNTHETASE"/>
    <property type="match status" value="1"/>
</dbReference>
<dbReference type="InterPro" id="IPR032387">
    <property type="entry name" value="ACAS_N"/>
</dbReference>
<gene>
    <name evidence="11" type="primary">acs</name>
    <name evidence="11" type="ORF">ACFQ21_23280</name>
</gene>
<dbReference type="Gene3D" id="3.40.50.12780">
    <property type="entry name" value="N-terminal domain of ligase-like"/>
    <property type="match status" value="1"/>
</dbReference>
<dbReference type="Pfam" id="PF13193">
    <property type="entry name" value="AMP-binding_C"/>
    <property type="match status" value="1"/>
</dbReference>